<dbReference type="EMBL" id="CM023475">
    <property type="protein sequence ID" value="KAH7945513.1"/>
    <property type="molecule type" value="Genomic_DNA"/>
</dbReference>
<comment type="caution">
    <text evidence="1">The sequence shown here is derived from an EMBL/GenBank/DDBJ whole genome shotgun (WGS) entry which is preliminary data.</text>
</comment>
<keyword evidence="2" id="KW-1185">Reference proteome</keyword>
<sequence length="721" mass="77942">MGKPTRPSAKLALVEEPLGGEKREGRGRVQKPHSVDQRALDDVVLEAVVDALSYTVADISCSGQKDFPSFKHRAPVSEIIQSTQLSQVDASAPSHKVKHDHRLLVKVIKASNLGGNKGCKEVYCVVELDEPPHRCTTTVAKETTSPFWDEHFLFTLDQNSSEILFEIYDKSRPQGDNFLGLGIVSISELRRVPSQRQIITLQSRPLEYDNVSGSLTVEFLYMEGSQIPVVADSQTTTEFAPHSPQSRIVEKNSRITSDGRVITTTTIKRSPTTETKTRDLEWEALLAIEEKLRLMENQSSPMKPLDESMVEFLRSQIASSPADAVEHVTSKVTTSLTAEPLSNSSNVIKTTASSEEMPVIAAADCTTTNASACPLATKDPDTSTTLSSDSTDLFSGQDGIYQEDDIADDIPPPLPSSPPPDMCDADDSATDDGVDVDDLVVCKVRRAVLVNGFDESVNDASTEFLATKSIEEGTSGLSSEEESEADICGSRISTWSGTFGVDGLMAYGGAPNGAPRADQNGNIRHDDGGSLAEAALKELEAKNRSPTATKSTLIIHSVQREAAIPSLKVDDTSLSISPSSLRNQNQHSGERSISSSCSEAEGEGSPEKPKKRTLLGKIRKRLSFKKNRSKSMEARSDADAHSRSSSRSISTDRAKSVPLGSVRNNGSTRSSISDGSGISAASSRTYVSDKSLLVVEAKENGVIRYGIDLIQEDTFFDVFLY</sequence>
<gene>
    <name evidence="1" type="ORF">HPB49_011743</name>
</gene>
<organism evidence="1 2">
    <name type="scientific">Dermacentor silvarum</name>
    <name type="common">Tick</name>
    <dbReference type="NCBI Taxonomy" id="543639"/>
    <lineage>
        <taxon>Eukaryota</taxon>
        <taxon>Metazoa</taxon>
        <taxon>Ecdysozoa</taxon>
        <taxon>Arthropoda</taxon>
        <taxon>Chelicerata</taxon>
        <taxon>Arachnida</taxon>
        <taxon>Acari</taxon>
        <taxon>Parasitiformes</taxon>
        <taxon>Ixodida</taxon>
        <taxon>Ixodoidea</taxon>
        <taxon>Ixodidae</taxon>
        <taxon>Rhipicephalinae</taxon>
        <taxon>Dermacentor</taxon>
    </lineage>
</organism>
<protein>
    <submittedName>
        <fullName evidence="1">Uncharacterized protein</fullName>
    </submittedName>
</protein>
<evidence type="ECO:0000313" key="2">
    <source>
        <dbReference type="Proteomes" id="UP000821865"/>
    </source>
</evidence>
<accession>A0ACB8CKR1</accession>
<dbReference type="Proteomes" id="UP000821865">
    <property type="component" value="Chromosome 6"/>
</dbReference>
<evidence type="ECO:0000313" key="1">
    <source>
        <dbReference type="EMBL" id="KAH7945513.1"/>
    </source>
</evidence>
<proteinExistence type="predicted"/>
<reference evidence="1" key="1">
    <citation type="submission" date="2020-05" db="EMBL/GenBank/DDBJ databases">
        <title>Large-scale comparative analyses of tick genomes elucidate their genetic diversity and vector capacities.</title>
        <authorList>
            <person name="Jia N."/>
            <person name="Wang J."/>
            <person name="Shi W."/>
            <person name="Du L."/>
            <person name="Sun Y."/>
            <person name="Zhan W."/>
            <person name="Jiang J."/>
            <person name="Wang Q."/>
            <person name="Zhang B."/>
            <person name="Ji P."/>
            <person name="Sakyi L.B."/>
            <person name="Cui X."/>
            <person name="Yuan T."/>
            <person name="Jiang B."/>
            <person name="Yang W."/>
            <person name="Lam T.T.-Y."/>
            <person name="Chang Q."/>
            <person name="Ding S."/>
            <person name="Wang X."/>
            <person name="Zhu J."/>
            <person name="Ruan X."/>
            <person name="Zhao L."/>
            <person name="Wei J."/>
            <person name="Que T."/>
            <person name="Du C."/>
            <person name="Cheng J."/>
            <person name="Dai P."/>
            <person name="Han X."/>
            <person name="Huang E."/>
            <person name="Gao Y."/>
            <person name="Liu J."/>
            <person name="Shao H."/>
            <person name="Ye R."/>
            <person name="Li L."/>
            <person name="Wei W."/>
            <person name="Wang X."/>
            <person name="Wang C."/>
            <person name="Yang T."/>
            <person name="Huo Q."/>
            <person name="Li W."/>
            <person name="Guo W."/>
            <person name="Chen H."/>
            <person name="Zhou L."/>
            <person name="Ni X."/>
            <person name="Tian J."/>
            <person name="Zhou Y."/>
            <person name="Sheng Y."/>
            <person name="Liu T."/>
            <person name="Pan Y."/>
            <person name="Xia L."/>
            <person name="Li J."/>
            <person name="Zhao F."/>
            <person name="Cao W."/>
        </authorList>
    </citation>
    <scope>NUCLEOTIDE SEQUENCE</scope>
    <source>
        <strain evidence="1">Dsil-2018</strain>
    </source>
</reference>
<name>A0ACB8CKR1_DERSI</name>